<dbReference type="Gene3D" id="3.40.50.12690">
    <property type="match status" value="1"/>
</dbReference>
<accession>A0A671TMH6</accession>
<organism evidence="2 3">
    <name type="scientific">Sparus aurata</name>
    <name type="common">Gilthead sea bream</name>
    <dbReference type="NCBI Taxonomy" id="8175"/>
    <lineage>
        <taxon>Eukaryota</taxon>
        <taxon>Metazoa</taxon>
        <taxon>Chordata</taxon>
        <taxon>Craniata</taxon>
        <taxon>Vertebrata</taxon>
        <taxon>Euteleostomi</taxon>
        <taxon>Actinopterygii</taxon>
        <taxon>Neopterygii</taxon>
        <taxon>Teleostei</taxon>
        <taxon>Neoteleostei</taxon>
        <taxon>Acanthomorphata</taxon>
        <taxon>Eupercaria</taxon>
        <taxon>Spariformes</taxon>
        <taxon>Sparidae</taxon>
        <taxon>Sparus</taxon>
    </lineage>
</organism>
<dbReference type="SUPFAM" id="SSF52266">
    <property type="entry name" value="SGNH hydrolase"/>
    <property type="match status" value="1"/>
</dbReference>
<dbReference type="GeneTree" id="ENSGT01030000236719"/>
<reference evidence="2" key="3">
    <citation type="submission" date="2025-09" db="UniProtKB">
        <authorList>
            <consortium name="Ensembl"/>
        </authorList>
    </citation>
    <scope>IDENTIFICATION</scope>
</reference>
<evidence type="ECO:0008006" key="4">
    <source>
        <dbReference type="Google" id="ProtNLM"/>
    </source>
</evidence>
<feature type="region of interest" description="Disordered" evidence="1">
    <location>
        <begin position="44"/>
        <end position="64"/>
    </location>
</feature>
<evidence type="ECO:0000256" key="1">
    <source>
        <dbReference type="SAM" id="MobiDB-lite"/>
    </source>
</evidence>
<dbReference type="InParanoid" id="A0A671TMH6"/>
<evidence type="ECO:0000313" key="3">
    <source>
        <dbReference type="Proteomes" id="UP000472265"/>
    </source>
</evidence>
<evidence type="ECO:0000313" key="2">
    <source>
        <dbReference type="Ensembl" id="ENSSAUP00010003124.1"/>
    </source>
</evidence>
<dbReference type="Proteomes" id="UP000472265">
    <property type="component" value="Chromosome 7"/>
</dbReference>
<dbReference type="OMA" id="HPNRKGT"/>
<dbReference type="Ensembl" id="ENSSAUT00010003373.1">
    <property type="protein sequence ID" value="ENSSAUP00010003124.1"/>
    <property type="gene ID" value="ENSSAUG00010001630.1"/>
</dbReference>
<dbReference type="CDD" id="cd00229">
    <property type="entry name" value="SGNH_hydrolase"/>
    <property type="match status" value="1"/>
</dbReference>
<proteinExistence type="predicted"/>
<name>A0A671TMH6_SPAAU</name>
<protein>
    <recommendedName>
        <fullName evidence="4">SGNH hydrolase-type esterase domain-containing protein</fullName>
    </recommendedName>
</protein>
<reference evidence="2" key="1">
    <citation type="submission" date="2021-04" db="EMBL/GenBank/DDBJ databases">
        <authorList>
            <consortium name="Wellcome Sanger Institute Data Sharing"/>
        </authorList>
    </citation>
    <scope>NUCLEOTIDE SEQUENCE [LARGE SCALE GENOMIC DNA]</scope>
</reference>
<reference evidence="2" key="2">
    <citation type="submission" date="2025-08" db="UniProtKB">
        <authorList>
            <consortium name="Ensembl"/>
        </authorList>
    </citation>
    <scope>IDENTIFICATION</scope>
</reference>
<keyword evidence="3" id="KW-1185">Reference proteome</keyword>
<dbReference type="Gene3D" id="3.40.50.12700">
    <property type="match status" value="1"/>
</dbReference>
<sequence length="249" mass="26998">SLSLLLETPEVVFNLHKCPRVCTASPEDSNGAPATTSRAPVALAGHGSAQGSPSMTASDGKPASLASEVRQLPPKLDTYSSCGVSSNPELLIVGDSIVRYLTLPGAITYCLSGGKVVYIVELIPTLIDLHPSVKFVLAHVGTNDVMARNSSKLHADLESLCYTVESLGRRCLMSGPIPTFSKNSERFSRLFSLHIWLKNFCSAAGYDFISNFDYFWTNSSLYRSDGLHPNRKGTKQLTDNFIQFIAFSS</sequence>
<dbReference type="AlphaFoldDB" id="A0A671TMH6"/>